<dbReference type="Pfam" id="PF08768">
    <property type="entry name" value="THAP4_heme-bd"/>
    <property type="match status" value="1"/>
</dbReference>
<dbReference type="EMBL" id="LT629776">
    <property type="protein sequence ID" value="SDS14007.1"/>
    <property type="molecule type" value="Genomic_DNA"/>
</dbReference>
<evidence type="ECO:0000259" key="2">
    <source>
        <dbReference type="Pfam" id="PF08768"/>
    </source>
</evidence>
<dbReference type="InterPro" id="IPR012674">
    <property type="entry name" value="Calycin"/>
</dbReference>
<comment type="similarity">
    <text evidence="1">Belongs to the nitrobindin family.</text>
</comment>
<keyword evidence="4" id="KW-1185">Reference proteome</keyword>
<dbReference type="PANTHER" id="PTHR15854:SF4">
    <property type="entry name" value="PEROXYNITRITE ISOMERASE THAP4"/>
    <property type="match status" value="1"/>
</dbReference>
<feature type="domain" description="THAP4-like heme-binding" evidence="2">
    <location>
        <begin position="13"/>
        <end position="191"/>
    </location>
</feature>
<dbReference type="InterPro" id="IPR014878">
    <property type="entry name" value="THAP4-like_heme-bd"/>
</dbReference>
<feature type="short sequence motif" description="GXWXGXG" evidence="1">
    <location>
        <begin position="21"/>
        <end position="27"/>
    </location>
</feature>
<comment type="caution">
    <text evidence="1">Lacks the conserved His residue that binds heme iron in the nitrobindin family.</text>
</comment>
<reference evidence="3 4" key="1">
    <citation type="submission" date="2016-10" db="EMBL/GenBank/DDBJ databases">
        <authorList>
            <person name="de Groot N.N."/>
        </authorList>
    </citation>
    <scope>NUCLEOTIDE SEQUENCE [LARGE SCALE GENOMIC DNA]</scope>
    <source>
        <strain evidence="3 4">DSM 22126</strain>
    </source>
</reference>
<dbReference type="InterPro" id="IPR045165">
    <property type="entry name" value="Nitrobindin"/>
</dbReference>
<gene>
    <name evidence="3" type="ORF">SAMN04489860_0888</name>
</gene>
<evidence type="ECO:0000313" key="3">
    <source>
        <dbReference type="EMBL" id="SDS14007.1"/>
    </source>
</evidence>
<dbReference type="SUPFAM" id="SSF50814">
    <property type="entry name" value="Lipocalins"/>
    <property type="match status" value="1"/>
</dbReference>
<dbReference type="eggNOG" id="COG3485">
    <property type="taxonomic scope" value="Bacteria"/>
</dbReference>
<dbReference type="AlphaFoldDB" id="A0A1H1PSM5"/>
<protein>
    <recommendedName>
        <fullName evidence="1">Ferric nitrobindin-like protein</fullName>
    </recommendedName>
</protein>
<dbReference type="CDD" id="cd07828">
    <property type="entry name" value="lipocalin_heme-bd-THAP4-like"/>
    <property type="match status" value="1"/>
</dbReference>
<dbReference type="Gene3D" id="2.40.128.20">
    <property type="match status" value="1"/>
</dbReference>
<organism evidence="3 4">
    <name type="scientific">Paraoerskovia marina</name>
    <dbReference type="NCBI Taxonomy" id="545619"/>
    <lineage>
        <taxon>Bacteria</taxon>
        <taxon>Bacillati</taxon>
        <taxon>Actinomycetota</taxon>
        <taxon>Actinomycetes</taxon>
        <taxon>Micrococcales</taxon>
        <taxon>Cellulomonadaceae</taxon>
        <taxon>Paraoerskovia</taxon>
    </lineage>
</organism>
<dbReference type="PANTHER" id="PTHR15854">
    <property type="entry name" value="THAP4 PROTEIN"/>
    <property type="match status" value="1"/>
</dbReference>
<name>A0A1H1PSM5_9CELL</name>
<accession>A0A1H1PSM5</accession>
<comment type="caution">
    <text evidence="1">Lacks conserved residue(s) required for the propagation of feature annotation.</text>
</comment>
<evidence type="ECO:0000256" key="1">
    <source>
        <dbReference type="HAMAP-Rule" id="MF_01297"/>
    </source>
</evidence>
<dbReference type="Proteomes" id="UP000185663">
    <property type="component" value="Chromosome I"/>
</dbReference>
<sequence>MPFEISDDLSPEVYPLAWLVGSWRGQGVVNYPGVDEAVFVNDVTFDHDGGPYLRYESTIRILDEQPTPADPAVGLWPDAEASVDDDVPSTVWSTETGYWRVSSERPEGLPENRFPVEVIVADAAGRASLFLGTVGQGRIELATDFVARTTTATEVTASQRMYGFVEGDLLWHEELAAFGNELQPYASARLAQK</sequence>
<dbReference type="RefSeq" id="WP_029252857.1">
    <property type="nucleotide sequence ID" value="NZ_LT629776.1"/>
</dbReference>
<evidence type="ECO:0000313" key="4">
    <source>
        <dbReference type="Proteomes" id="UP000185663"/>
    </source>
</evidence>
<dbReference type="STRING" id="545619.SAMN04489860_0888"/>
<dbReference type="InterPro" id="IPR022939">
    <property type="entry name" value="Nb(III)_bact/plant"/>
</dbReference>
<dbReference type="HAMAP" id="MF_01297">
    <property type="entry name" value="nitrobindin"/>
    <property type="match status" value="1"/>
</dbReference>
<proteinExistence type="inferred from homology"/>
<dbReference type="OrthoDB" id="4804006at2"/>